<protein>
    <submittedName>
        <fullName evidence="1">Uncharacterized protein</fullName>
    </submittedName>
</protein>
<comment type="caution">
    <text evidence="1">The sequence shown here is derived from an EMBL/GenBank/DDBJ whole genome shotgun (WGS) entry which is preliminary data.</text>
</comment>
<reference evidence="1" key="1">
    <citation type="journal article" date="2014" name="Int. J. Syst. Evol. Microbiol.">
        <title>Complete genome of a new Firmicutes species belonging to the dominant human colonic microbiota ('Ruminococcus bicirculans') reveals two chromosomes and a selective capacity to utilize plant glucans.</title>
        <authorList>
            <consortium name="NISC Comparative Sequencing Program"/>
            <person name="Wegmann U."/>
            <person name="Louis P."/>
            <person name="Goesmann A."/>
            <person name="Henrissat B."/>
            <person name="Duncan S.H."/>
            <person name="Flint H.J."/>
        </authorList>
    </citation>
    <scope>NUCLEOTIDE SEQUENCE</scope>
    <source>
        <strain evidence="1">NBRC 107169</strain>
    </source>
</reference>
<evidence type="ECO:0000313" key="2">
    <source>
        <dbReference type="Proteomes" id="UP001161405"/>
    </source>
</evidence>
<name>A0ABQ5UU22_9HYPH</name>
<sequence length="120" mass="13871">MVRNLCIRIRLAPWPYLVWVKNTGPGDDSPTATAISKNSGDKIIKPIEAPKMSSIRFDRGMLTVSINRWHSADTRAEFRAFAIELNTNNLEYIFQYKYVLTLTATYLRINTYINKTLTRQ</sequence>
<accession>A0ABQ5UU22</accession>
<keyword evidence="2" id="KW-1185">Reference proteome</keyword>
<organism evidence="1 2">
    <name type="scientific">Maritalea porphyrae</name>
    <dbReference type="NCBI Taxonomy" id="880732"/>
    <lineage>
        <taxon>Bacteria</taxon>
        <taxon>Pseudomonadati</taxon>
        <taxon>Pseudomonadota</taxon>
        <taxon>Alphaproteobacteria</taxon>
        <taxon>Hyphomicrobiales</taxon>
        <taxon>Devosiaceae</taxon>
        <taxon>Maritalea</taxon>
    </lineage>
</organism>
<evidence type="ECO:0000313" key="1">
    <source>
        <dbReference type="EMBL" id="GLQ17879.1"/>
    </source>
</evidence>
<dbReference type="EMBL" id="BSNI01000002">
    <property type="protein sequence ID" value="GLQ17879.1"/>
    <property type="molecule type" value="Genomic_DNA"/>
</dbReference>
<proteinExistence type="predicted"/>
<dbReference type="Proteomes" id="UP001161405">
    <property type="component" value="Unassembled WGS sequence"/>
</dbReference>
<gene>
    <name evidence="1" type="ORF">GCM10007879_21280</name>
</gene>
<reference evidence="1" key="2">
    <citation type="submission" date="2023-01" db="EMBL/GenBank/DDBJ databases">
        <title>Draft genome sequence of Maritalea porphyrae strain NBRC 107169.</title>
        <authorList>
            <person name="Sun Q."/>
            <person name="Mori K."/>
        </authorList>
    </citation>
    <scope>NUCLEOTIDE SEQUENCE</scope>
    <source>
        <strain evidence="1">NBRC 107169</strain>
    </source>
</reference>